<comment type="caution">
    <text evidence="8">The sequence shown here is derived from an EMBL/GenBank/DDBJ whole genome shotgun (WGS) entry which is preliminary data.</text>
</comment>
<dbReference type="Proteomes" id="UP000237819">
    <property type="component" value="Unassembled WGS sequence"/>
</dbReference>
<feature type="active site" description="Nucleophile" evidence="5">
    <location>
        <position position="38"/>
    </location>
</feature>
<evidence type="ECO:0000259" key="7">
    <source>
        <dbReference type="Pfam" id="PF16198"/>
    </source>
</evidence>
<dbReference type="EC" id="5.4.99.25" evidence="5"/>
<dbReference type="InterPro" id="IPR014780">
    <property type="entry name" value="tRNA_psdUridine_synth_TruB"/>
</dbReference>
<dbReference type="PANTHER" id="PTHR13767:SF2">
    <property type="entry name" value="PSEUDOURIDYLATE SYNTHASE TRUB1"/>
    <property type="match status" value="1"/>
</dbReference>
<keyword evidence="4 5" id="KW-0413">Isomerase</keyword>
<dbReference type="AlphaFoldDB" id="A0A2S8GKU9"/>
<dbReference type="OrthoDB" id="9802309at2"/>
<dbReference type="PANTHER" id="PTHR13767">
    <property type="entry name" value="TRNA-PSEUDOURIDINE SYNTHASE"/>
    <property type="match status" value="1"/>
</dbReference>
<evidence type="ECO:0000256" key="4">
    <source>
        <dbReference type="ARBA" id="ARBA00023235"/>
    </source>
</evidence>
<dbReference type="RefSeq" id="WP_105336420.1">
    <property type="nucleotide sequence ID" value="NZ_PUHZ01000016.1"/>
</dbReference>
<comment type="function">
    <text evidence="5">Responsible for synthesis of pseudouridine from uracil-55 in the psi GC loop of transfer RNAs.</text>
</comment>
<feature type="domain" description="tRNA pseudouridylate synthase B C-terminal" evidence="7">
    <location>
        <begin position="172"/>
        <end position="212"/>
    </location>
</feature>
<keyword evidence="3 5" id="KW-0819">tRNA processing</keyword>
<accession>A0A2S8GKU9</accession>
<dbReference type="GO" id="GO:0031119">
    <property type="term" value="P:tRNA pseudouridine synthesis"/>
    <property type="evidence" value="ECO:0007669"/>
    <property type="project" value="UniProtKB-UniRule"/>
</dbReference>
<evidence type="ECO:0000256" key="2">
    <source>
        <dbReference type="ARBA" id="ARBA00005642"/>
    </source>
</evidence>
<dbReference type="GO" id="GO:0160148">
    <property type="term" value="F:tRNA pseudouridine(55) synthase activity"/>
    <property type="evidence" value="ECO:0007669"/>
    <property type="project" value="UniProtKB-EC"/>
</dbReference>
<evidence type="ECO:0000313" key="8">
    <source>
        <dbReference type="EMBL" id="PQO45020.1"/>
    </source>
</evidence>
<organism evidence="8 9">
    <name type="scientific">Blastopirellula marina</name>
    <dbReference type="NCBI Taxonomy" id="124"/>
    <lineage>
        <taxon>Bacteria</taxon>
        <taxon>Pseudomonadati</taxon>
        <taxon>Planctomycetota</taxon>
        <taxon>Planctomycetia</taxon>
        <taxon>Pirellulales</taxon>
        <taxon>Pirellulaceae</taxon>
        <taxon>Blastopirellula</taxon>
    </lineage>
</organism>
<dbReference type="EMBL" id="PUHZ01000016">
    <property type="protein sequence ID" value="PQO45020.1"/>
    <property type="molecule type" value="Genomic_DNA"/>
</dbReference>
<dbReference type="NCBIfam" id="TIGR00431">
    <property type="entry name" value="TruB"/>
    <property type="match status" value="1"/>
</dbReference>
<evidence type="ECO:0000313" key="9">
    <source>
        <dbReference type="Proteomes" id="UP000237819"/>
    </source>
</evidence>
<dbReference type="Gene3D" id="3.30.2350.10">
    <property type="entry name" value="Pseudouridine synthase"/>
    <property type="match status" value="1"/>
</dbReference>
<comment type="similarity">
    <text evidence="2 5">Belongs to the pseudouridine synthase TruB family. Type 1 subfamily.</text>
</comment>
<evidence type="ECO:0000256" key="1">
    <source>
        <dbReference type="ARBA" id="ARBA00000385"/>
    </source>
</evidence>
<sequence length="291" mass="32160">MHGILNIHKPLEWTSRDVVNRVNRFVRPAKVGHAGTLDPLATGVLICCVGSGTRLIEYVQNMPKRYLGKFELGKTSDTEDLEGTITELADAPPIEAGQLAAILPEFVGQVWQRPSSFSAIKVDGKRAYDLARKGAAVELEPREVSIYEINLRRFDYPHFEIDVLCGGGTYMRALGRDIGERLGSGALMTALERTAIGEFRLEDAVPLAELSPETVAANLRPLATGVTLLTQITLSDEEVNEMRFARGIRPEMENAADEVAAHDQQGRLIAILTRRADRSWKPAKNFVHMLD</sequence>
<dbReference type="InterPro" id="IPR032819">
    <property type="entry name" value="TruB_C"/>
</dbReference>
<dbReference type="GO" id="GO:0003723">
    <property type="term" value="F:RNA binding"/>
    <property type="evidence" value="ECO:0007669"/>
    <property type="project" value="InterPro"/>
</dbReference>
<protein>
    <recommendedName>
        <fullName evidence="5">tRNA pseudouridine synthase B</fullName>
        <ecNumber evidence="5">5.4.99.25</ecNumber>
    </recommendedName>
    <alternativeName>
        <fullName evidence="5">tRNA pseudouridine(55) synthase</fullName>
        <shortName evidence="5">Psi55 synthase</shortName>
    </alternativeName>
    <alternativeName>
        <fullName evidence="5">tRNA pseudouridylate synthase</fullName>
    </alternativeName>
    <alternativeName>
        <fullName evidence="5">tRNA-uridine isomerase</fullName>
    </alternativeName>
</protein>
<dbReference type="SUPFAM" id="SSF55120">
    <property type="entry name" value="Pseudouridine synthase"/>
    <property type="match status" value="1"/>
</dbReference>
<name>A0A2S8GKU9_9BACT</name>
<dbReference type="InterPro" id="IPR020103">
    <property type="entry name" value="PsdUridine_synth_cat_dom_sf"/>
</dbReference>
<dbReference type="CDD" id="cd02573">
    <property type="entry name" value="PseudoU_synth_EcTruB"/>
    <property type="match status" value="1"/>
</dbReference>
<gene>
    <name evidence="5 8" type="primary">truB</name>
    <name evidence="8" type="ORF">C5Y93_15925</name>
</gene>
<dbReference type="GO" id="GO:1990481">
    <property type="term" value="P:mRNA pseudouridine synthesis"/>
    <property type="evidence" value="ECO:0007669"/>
    <property type="project" value="TreeGrafter"/>
</dbReference>
<reference evidence="8 9" key="1">
    <citation type="submission" date="2018-02" db="EMBL/GenBank/DDBJ databases">
        <title>Comparative genomes isolates from brazilian mangrove.</title>
        <authorList>
            <person name="Araujo J.E."/>
            <person name="Taketani R.G."/>
            <person name="Silva M.C.P."/>
            <person name="Loureco M.V."/>
            <person name="Andreote F.D."/>
        </authorList>
    </citation>
    <scope>NUCLEOTIDE SEQUENCE [LARGE SCALE GENOMIC DNA]</scope>
    <source>
        <strain evidence="8 9">Nap-Phe MGV</strain>
    </source>
</reference>
<comment type="catalytic activity">
    <reaction evidence="1 5">
        <text>uridine(55) in tRNA = pseudouridine(55) in tRNA</text>
        <dbReference type="Rhea" id="RHEA:42532"/>
        <dbReference type="Rhea" id="RHEA-COMP:10101"/>
        <dbReference type="Rhea" id="RHEA-COMP:10102"/>
        <dbReference type="ChEBI" id="CHEBI:65314"/>
        <dbReference type="ChEBI" id="CHEBI:65315"/>
        <dbReference type="EC" id="5.4.99.25"/>
    </reaction>
</comment>
<evidence type="ECO:0000259" key="6">
    <source>
        <dbReference type="Pfam" id="PF01509"/>
    </source>
</evidence>
<dbReference type="HAMAP" id="MF_01080">
    <property type="entry name" value="TruB_bact"/>
    <property type="match status" value="1"/>
</dbReference>
<evidence type="ECO:0000256" key="3">
    <source>
        <dbReference type="ARBA" id="ARBA00022694"/>
    </source>
</evidence>
<evidence type="ECO:0000256" key="5">
    <source>
        <dbReference type="HAMAP-Rule" id="MF_01080"/>
    </source>
</evidence>
<dbReference type="InterPro" id="IPR002501">
    <property type="entry name" value="PsdUridine_synth_N"/>
</dbReference>
<proteinExistence type="inferred from homology"/>
<dbReference type="Pfam" id="PF01509">
    <property type="entry name" value="TruB_N"/>
    <property type="match status" value="1"/>
</dbReference>
<dbReference type="Pfam" id="PF16198">
    <property type="entry name" value="TruB_C_2"/>
    <property type="match status" value="1"/>
</dbReference>
<feature type="domain" description="Pseudouridine synthase II N-terminal" evidence="6">
    <location>
        <begin position="25"/>
        <end position="171"/>
    </location>
</feature>